<sequence length="128" mass="13970">MITPIYAALLALLFLYLSFRTIGVRRALKVGIGDGGDKALSRAMRVHANFAEYVPLILLLLLMLELQLAGGASLMLHVLGLALVIGRCAHAYGVSQPEEVLYFRKVGMVLTFLVLLVTSLWNLALAVF</sequence>
<evidence type="ECO:0000313" key="7">
    <source>
        <dbReference type="Proteomes" id="UP000235387"/>
    </source>
</evidence>
<dbReference type="SUPFAM" id="SSF161084">
    <property type="entry name" value="MAPEG domain-like"/>
    <property type="match status" value="1"/>
</dbReference>
<keyword evidence="3 5" id="KW-1133">Transmembrane helix</keyword>
<organism evidence="6 7">
    <name type="scientific">Enterovibrio norvegicus</name>
    <dbReference type="NCBI Taxonomy" id="188144"/>
    <lineage>
        <taxon>Bacteria</taxon>
        <taxon>Pseudomonadati</taxon>
        <taxon>Pseudomonadota</taxon>
        <taxon>Gammaproteobacteria</taxon>
        <taxon>Vibrionales</taxon>
        <taxon>Vibrionaceae</taxon>
        <taxon>Enterovibrio</taxon>
    </lineage>
</organism>
<dbReference type="EMBL" id="MDAL01000012">
    <property type="protein sequence ID" value="PMN93554.1"/>
    <property type="molecule type" value="Genomic_DNA"/>
</dbReference>
<name>A0A2N7LDR8_9GAMM</name>
<gene>
    <name evidence="6" type="ORF">BCT23_12425</name>
</gene>
<dbReference type="PANTHER" id="PTHR35814">
    <property type="match status" value="1"/>
</dbReference>
<evidence type="ECO:0000313" key="6">
    <source>
        <dbReference type="EMBL" id="PMN93554.1"/>
    </source>
</evidence>
<evidence type="ECO:0000256" key="2">
    <source>
        <dbReference type="ARBA" id="ARBA00022692"/>
    </source>
</evidence>
<keyword evidence="4 5" id="KW-0472">Membrane</keyword>
<dbReference type="Gene3D" id="1.20.120.550">
    <property type="entry name" value="Membrane associated eicosanoid/glutathione metabolism-like domain"/>
    <property type="match status" value="1"/>
</dbReference>
<evidence type="ECO:0000256" key="4">
    <source>
        <dbReference type="ARBA" id="ARBA00023136"/>
    </source>
</evidence>
<reference evidence="7" key="1">
    <citation type="submission" date="2016-07" db="EMBL/GenBank/DDBJ databases">
        <title>Nontailed viruses are major unrecognized killers of bacteria in the ocean.</title>
        <authorList>
            <person name="Kauffman K."/>
            <person name="Hussain F."/>
            <person name="Yang J."/>
            <person name="Arevalo P."/>
            <person name="Brown J."/>
            <person name="Cutler M."/>
            <person name="Kelly L."/>
            <person name="Polz M.F."/>
        </authorList>
    </citation>
    <scope>NUCLEOTIDE SEQUENCE [LARGE SCALE GENOMIC DNA]</scope>
    <source>
        <strain evidence="7">10N.261.45.A10</strain>
    </source>
</reference>
<evidence type="ECO:0000256" key="5">
    <source>
        <dbReference type="SAM" id="Phobius"/>
    </source>
</evidence>
<comment type="subcellular location">
    <subcellularLocation>
        <location evidence="1">Membrane</location>
    </subcellularLocation>
</comment>
<accession>A0A2N7LDR8</accession>
<evidence type="ECO:0000256" key="3">
    <source>
        <dbReference type="ARBA" id="ARBA00022989"/>
    </source>
</evidence>
<protein>
    <submittedName>
        <fullName evidence="6">Glutathione metabolism protein</fullName>
    </submittedName>
</protein>
<feature type="transmembrane region" description="Helical" evidence="5">
    <location>
        <begin position="53"/>
        <end position="85"/>
    </location>
</feature>
<evidence type="ECO:0000256" key="1">
    <source>
        <dbReference type="ARBA" id="ARBA00004370"/>
    </source>
</evidence>
<comment type="caution">
    <text evidence="6">The sequence shown here is derived from an EMBL/GenBank/DDBJ whole genome shotgun (WGS) entry which is preliminary data.</text>
</comment>
<dbReference type="RefSeq" id="WP_102390427.1">
    <property type="nucleotide sequence ID" value="NZ_MDAL01000012.1"/>
</dbReference>
<dbReference type="PANTHER" id="PTHR35814:SF1">
    <property type="entry name" value="GLUTATHIONE S-TRANSFERASE-RELATED"/>
    <property type="match status" value="1"/>
</dbReference>
<dbReference type="AlphaFoldDB" id="A0A2N7LDR8"/>
<dbReference type="GO" id="GO:0016020">
    <property type="term" value="C:membrane"/>
    <property type="evidence" value="ECO:0007669"/>
    <property type="project" value="UniProtKB-SubCell"/>
</dbReference>
<dbReference type="InterPro" id="IPR023352">
    <property type="entry name" value="MAPEG-like_dom_sf"/>
</dbReference>
<feature type="transmembrane region" description="Helical" evidence="5">
    <location>
        <begin position="106"/>
        <end position="127"/>
    </location>
</feature>
<dbReference type="Pfam" id="PF01124">
    <property type="entry name" value="MAPEG"/>
    <property type="match status" value="1"/>
</dbReference>
<keyword evidence="2 5" id="KW-0812">Transmembrane</keyword>
<proteinExistence type="predicted"/>
<dbReference type="InterPro" id="IPR001129">
    <property type="entry name" value="Membr-assoc_MAPEG"/>
</dbReference>
<dbReference type="Proteomes" id="UP000235387">
    <property type="component" value="Unassembled WGS sequence"/>
</dbReference>